<dbReference type="EMBL" id="CAMXCT030006747">
    <property type="protein sequence ID" value="CAL4806709.1"/>
    <property type="molecule type" value="Genomic_DNA"/>
</dbReference>
<accession>A0A9P1GR86</accession>
<evidence type="ECO:0000313" key="2">
    <source>
        <dbReference type="EMBL" id="CAI4019397.1"/>
    </source>
</evidence>
<comment type="caution">
    <text evidence="2">The sequence shown here is derived from an EMBL/GenBank/DDBJ whole genome shotgun (WGS) entry which is preliminary data.</text>
</comment>
<gene>
    <name evidence="2" type="ORF">C1SCF055_LOCUS43899</name>
</gene>
<evidence type="ECO:0000313" key="4">
    <source>
        <dbReference type="EMBL" id="CAL4806709.1"/>
    </source>
</evidence>
<dbReference type="EMBL" id="CAMXCT020006747">
    <property type="protein sequence ID" value="CAL1172772.1"/>
    <property type="molecule type" value="Genomic_DNA"/>
</dbReference>
<evidence type="ECO:0000256" key="1">
    <source>
        <dbReference type="SAM" id="MobiDB-lite"/>
    </source>
</evidence>
<organism evidence="2">
    <name type="scientific">Cladocopium goreaui</name>
    <dbReference type="NCBI Taxonomy" id="2562237"/>
    <lineage>
        <taxon>Eukaryota</taxon>
        <taxon>Sar</taxon>
        <taxon>Alveolata</taxon>
        <taxon>Dinophyceae</taxon>
        <taxon>Suessiales</taxon>
        <taxon>Symbiodiniaceae</taxon>
        <taxon>Cladocopium</taxon>
    </lineage>
</organism>
<protein>
    <submittedName>
        <fullName evidence="4">Apple domain-containing protein</fullName>
    </submittedName>
</protein>
<evidence type="ECO:0000313" key="5">
    <source>
        <dbReference type="Proteomes" id="UP001152797"/>
    </source>
</evidence>
<proteinExistence type="predicted"/>
<dbReference type="Proteomes" id="UP001152797">
    <property type="component" value="Unassembled WGS sequence"/>
</dbReference>
<keyword evidence="5" id="KW-1185">Reference proteome</keyword>
<reference evidence="2" key="1">
    <citation type="submission" date="2022-10" db="EMBL/GenBank/DDBJ databases">
        <authorList>
            <person name="Chen Y."/>
            <person name="Dougan E. K."/>
            <person name="Chan C."/>
            <person name="Rhodes N."/>
            <person name="Thang M."/>
        </authorList>
    </citation>
    <scope>NUCLEOTIDE SEQUENCE</scope>
</reference>
<dbReference type="OrthoDB" id="10596814at2759"/>
<evidence type="ECO:0000313" key="3">
    <source>
        <dbReference type="EMBL" id="CAL1172772.1"/>
    </source>
</evidence>
<feature type="region of interest" description="Disordered" evidence="1">
    <location>
        <begin position="206"/>
        <end position="227"/>
    </location>
</feature>
<reference evidence="3" key="2">
    <citation type="submission" date="2024-04" db="EMBL/GenBank/DDBJ databases">
        <authorList>
            <person name="Chen Y."/>
            <person name="Shah S."/>
            <person name="Dougan E. K."/>
            <person name="Thang M."/>
            <person name="Chan C."/>
        </authorList>
    </citation>
    <scope>NUCLEOTIDE SEQUENCE [LARGE SCALE GENOMIC DNA]</scope>
</reference>
<name>A0A9P1GR86_9DINO</name>
<dbReference type="AlphaFoldDB" id="A0A9P1GR86"/>
<dbReference type="EMBL" id="CAMXCT010006747">
    <property type="protein sequence ID" value="CAI4019397.1"/>
    <property type="molecule type" value="Genomic_DNA"/>
</dbReference>
<sequence length="336" mass="36329">MTLAKPLHRFQLHRLWRRCHSTALQPELASAAFQHDASNLPSYKVRVFRASKDLNIVALSTWRHCVFGTAVGMLGSLALATSQSSYIWALPGLAGPAFLCWLPSRLRQLSTPFVEEMFLRVPVGGAAEEESANMASGPVEGPAADPPAAAVAASCELLKQIHSLELELISPTIIRHLVLEEPLKTKPLLRKAGLRSDPRCTLGELCARPSSEGGHSKGGRRGPLHIDPEEGTSCDAALLAALLLSPKVMALEELLAREEASWPLRLSVEDLSLQRLPSQLAELESLNEAPEQAMVRLGRVALLLGIGLATIQGFAAIKLVEGDDDPEMLVAGTRYR</sequence>